<evidence type="ECO:0000313" key="2">
    <source>
        <dbReference type="Proteomes" id="UP000008495"/>
    </source>
</evidence>
<sequence>MIDGRVQAAVNLHAVLRSLEDLVSLDPRAAEMVQGAHTRVTFRVPGIAPLSLTFTDGRASSGPRSGRAPAGHDDVTLAFASARHFNRVISGEGFPLPVRGFSRMAFLRKDLPLLSGRLEALLRPLDREMLSPEERRISWIMTAYIAFFSIAPVANLDERGRANAARMADGDISVEVVDGPGLTVRSRSARVEVVRGAPADPRARMVFDSVSTVGAILEGSLDTYAAIGDGRLAVSGYIPSLDNMNKLLSGVSYYLAA</sequence>
<dbReference type="Proteomes" id="UP000008495">
    <property type="component" value="Unassembled WGS sequence"/>
</dbReference>
<name>K6VQ00_9MICO</name>
<evidence type="ECO:0000313" key="1">
    <source>
        <dbReference type="EMBL" id="GAB77450.1"/>
    </source>
</evidence>
<proteinExistence type="predicted"/>
<gene>
    <name evidence="1" type="ORF">AUCHE_05_03620</name>
</gene>
<organism evidence="1 2">
    <name type="scientific">Austwickia chelonae NBRC 105200</name>
    <dbReference type="NCBI Taxonomy" id="1184607"/>
    <lineage>
        <taxon>Bacteria</taxon>
        <taxon>Bacillati</taxon>
        <taxon>Actinomycetota</taxon>
        <taxon>Actinomycetes</taxon>
        <taxon>Micrococcales</taxon>
        <taxon>Dermatophilaceae</taxon>
        <taxon>Austwickia</taxon>
    </lineage>
</organism>
<protein>
    <recommendedName>
        <fullName evidence="3">SCP2 domain-containing protein</fullName>
    </recommendedName>
</protein>
<dbReference type="EMBL" id="BAGZ01000005">
    <property type="protein sequence ID" value="GAB77450.1"/>
    <property type="molecule type" value="Genomic_DNA"/>
</dbReference>
<dbReference type="OrthoDB" id="2081070at2"/>
<comment type="caution">
    <text evidence="1">The sequence shown here is derived from an EMBL/GenBank/DDBJ whole genome shotgun (WGS) entry which is preliminary data.</text>
</comment>
<evidence type="ECO:0008006" key="3">
    <source>
        <dbReference type="Google" id="ProtNLM"/>
    </source>
</evidence>
<accession>K6VQ00</accession>
<dbReference type="AlphaFoldDB" id="K6VQ00"/>
<dbReference type="RefSeq" id="WP_006502202.1">
    <property type="nucleotide sequence ID" value="NZ_BAGZ01000005.1"/>
</dbReference>
<reference evidence="1 2" key="1">
    <citation type="submission" date="2012-08" db="EMBL/GenBank/DDBJ databases">
        <title>Whole genome shotgun sequence of Austwickia chelonae NBRC 105200.</title>
        <authorList>
            <person name="Yoshida I."/>
            <person name="Hosoyama A."/>
            <person name="Tsuchikane K."/>
            <person name="Katsumata H."/>
            <person name="Ando Y."/>
            <person name="Ohji S."/>
            <person name="Hamada M."/>
            <person name="Tamura T."/>
            <person name="Yamazoe A."/>
            <person name="Yamazaki S."/>
            <person name="Fujita N."/>
        </authorList>
    </citation>
    <scope>NUCLEOTIDE SEQUENCE [LARGE SCALE GENOMIC DNA]</scope>
    <source>
        <strain evidence="1 2">NBRC 105200</strain>
    </source>
</reference>
<keyword evidence="2" id="KW-1185">Reference proteome</keyword>
<dbReference type="eggNOG" id="COG3255">
    <property type="taxonomic scope" value="Bacteria"/>
</dbReference>
<dbReference type="STRING" id="100225.SAMN05421595_1285"/>